<dbReference type="AlphaFoldDB" id="A0AAU2A056"/>
<organism evidence="2">
    <name type="scientific">Streptomyces sp. NBC_00093</name>
    <dbReference type="NCBI Taxonomy" id="2975649"/>
    <lineage>
        <taxon>Bacteria</taxon>
        <taxon>Bacillati</taxon>
        <taxon>Actinomycetota</taxon>
        <taxon>Actinomycetes</taxon>
        <taxon>Kitasatosporales</taxon>
        <taxon>Streptomycetaceae</taxon>
        <taxon>Streptomyces</taxon>
    </lineage>
</organism>
<name>A0AAU2A056_9ACTN</name>
<dbReference type="EMBL" id="CP108222">
    <property type="protein sequence ID" value="WTT18073.1"/>
    <property type="molecule type" value="Genomic_DNA"/>
</dbReference>
<reference evidence="2" key="1">
    <citation type="submission" date="2022-10" db="EMBL/GenBank/DDBJ databases">
        <title>The complete genomes of actinobacterial strains from the NBC collection.</title>
        <authorList>
            <person name="Joergensen T.S."/>
            <person name="Alvarez Arevalo M."/>
            <person name="Sterndorff E.B."/>
            <person name="Faurdal D."/>
            <person name="Vuksanovic O."/>
            <person name="Mourched A.-S."/>
            <person name="Charusanti P."/>
            <person name="Shaw S."/>
            <person name="Blin K."/>
            <person name="Weber T."/>
        </authorList>
    </citation>
    <scope>NUCLEOTIDE SEQUENCE</scope>
    <source>
        <strain evidence="2">NBC_00093</strain>
    </source>
</reference>
<feature type="region of interest" description="Disordered" evidence="1">
    <location>
        <begin position="1"/>
        <end position="51"/>
    </location>
</feature>
<gene>
    <name evidence="2" type="ORF">OHA22_22290</name>
</gene>
<evidence type="ECO:0000313" key="2">
    <source>
        <dbReference type="EMBL" id="WTT18073.1"/>
    </source>
</evidence>
<evidence type="ECO:0000256" key="1">
    <source>
        <dbReference type="SAM" id="MobiDB-lite"/>
    </source>
</evidence>
<protein>
    <submittedName>
        <fullName evidence="2">Uncharacterized protein</fullName>
    </submittedName>
</protein>
<sequence length="51" mass="5247">MSTVTAVRDTPDSGAEDAATGEGVGPGTDVPQTHVAPPEDPMAGWRREAVR</sequence>
<accession>A0AAU2A056</accession>
<proteinExistence type="predicted"/>